<evidence type="ECO:0000256" key="2">
    <source>
        <dbReference type="SAM" id="MobiDB-lite"/>
    </source>
</evidence>
<dbReference type="InParanoid" id="A0A1U8BJT9"/>
<evidence type="ECO:0000313" key="5">
    <source>
        <dbReference type="RefSeq" id="XP_010277076.1"/>
    </source>
</evidence>
<dbReference type="Proteomes" id="UP000189703">
    <property type="component" value="Unplaced"/>
</dbReference>
<evidence type="ECO:0000256" key="1">
    <source>
        <dbReference type="ARBA" id="ARBA00005474"/>
    </source>
</evidence>
<keyword evidence="4" id="KW-1185">Reference proteome</keyword>
<feature type="region of interest" description="Disordered" evidence="2">
    <location>
        <begin position="184"/>
        <end position="224"/>
    </location>
</feature>
<evidence type="ECO:0000259" key="3">
    <source>
        <dbReference type="PROSITE" id="PS50891"/>
    </source>
</evidence>
<dbReference type="GeneID" id="104611634"/>
<gene>
    <name evidence="5" type="primary">LOC104611634</name>
</gene>
<reference evidence="5" key="1">
    <citation type="submission" date="2025-08" db="UniProtKB">
        <authorList>
            <consortium name="RefSeq"/>
        </authorList>
    </citation>
    <scope>IDENTIFICATION</scope>
</reference>
<dbReference type="OrthoDB" id="1922547at2759"/>
<proteinExistence type="inferred from homology"/>
<dbReference type="RefSeq" id="XP_010277076.1">
    <property type="nucleotide sequence ID" value="XM_010278774.2"/>
</dbReference>
<comment type="similarity">
    <text evidence="1">Belongs to the LOB domain-containing protein family.</text>
</comment>
<accession>A0A1U8BJT9</accession>
<dbReference type="eggNOG" id="ENOG502QU8T">
    <property type="taxonomic scope" value="Eukaryota"/>
</dbReference>
<protein>
    <submittedName>
        <fullName evidence="5">LOB domain-containing protein 38-like</fullName>
    </submittedName>
</protein>
<dbReference type="Pfam" id="PF03195">
    <property type="entry name" value="LOB"/>
    <property type="match status" value="1"/>
</dbReference>
<feature type="domain" description="LOB" evidence="3">
    <location>
        <begin position="1"/>
        <end position="107"/>
    </location>
</feature>
<dbReference type="OMA" id="WDNTATG"/>
<dbReference type="InterPro" id="IPR004883">
    <property type="entry name" value="LOB"/>
</dbReference>
<dbReference type="FunCoup" id="A0A1U8BJT9">
    <property type="interactions" value="445"/>
</dbReference>
<evidence type="ECO:0000313" key="4">
    <source>
        <dbReference type="Proteomes" id="UP000189703"/>
    </source>
</evidence>
<sequence>MSCNGCRVLRKGCSESCILRPCLQWIESPEAQGHATVFVAKFFGRAGLMSFITAVPENQRPALFQSLLYEACGRTVNPVNGAVGLLWTGNWHVCQTAVETVLRGGTLRPMTDVVAGILSHDSDETSEVEVACTNTKKQQRQDLYSRSRTSSKRRGFDEVAGLNLQPGNLDLSLMPGFPKRVAAGGRGVGGMVEKRRPGSPSMNSEESVTTSFDSGAAAGDQMRSGEPKLLNLFL</sequence>
<feature type="compositionally biased region" description="Polar residues" evidence="2">
    <location>
        <begin position="200"/>
        <end position="213"/>
    </location>
</feature>
<dbReference type="GO" id="GO:0010468">
    <property type="term" value="P:regulation of gene expression"/>
    <property type="evidence" value="ECO:0000318"/>
    <property type="project" value="GO_Central"/>
</dbReference>
<dbReference type="PROSITE" id="PS50891">
    <property type="entry name" value="LOB"/>
    <property type="match status" value="1"/>
</dbReference>
<name>A0A1U8BJT9_NELNU</name>
<dbReference type="KEGG" id="nnu:104611634"/>
<dbReference type="PANTHER" id="PTHR31304:SF1">
    <property type="entry name" value="LOB DOMAIN-CONTAINING PROTEIN 39"/>
    <property type="match status" value="1"/>
</dbReference>
<dbReference type="AlphaFoldDB" id="A0A1U8BJT9"/>
<dbReference type="PANTHER" id="PTHR31304">
    <property type="entry name" value="LOB DOMAIN-CONTAINING PROTEIN 38"/>
    <property type="match status" value="1"/>
</dbReference>
<organism evidence="4 5">
    <name type="scientific">Nelumbo nucifera</name>
    <name type="common">Sacred lotus</name>
    <dbReference type="NCBI Taxonomy" id="4432"/>
    <lineage>
        <taxon>Eukaryota</taxon>
        <taxon>Viridiplantae</taxon>
        <taxon>Streptophyta</taxon>
        <taxon>Embryophyta</taxon>
        <taxon>Tracheophyta</taxon>
        <taxon>Spermatophyta</taxon>
        <taxon>Magnoliopsida</taxon>
        <taxon>Proteales</taxon>
        <taxon>Nelumbonaceae</taxon>
        <taxon>Nelumbo</taxon>
    </lineage>
</organism>